<keyword evidence="8" id="KW-1185">Reference proteome</keyword>
<dbReference type="Pfam" id="PF00301">
    <property type="entry name" value="Rubredoxin"/>
    <property type="match status" value="1"/>
</dbReference>
<dbReference type="EMBL" id="JRHO01000010">
    <property type="protein sequence ID" value="KGK98766.1"/>
    <property type="molecule type" value="Genomic_DNA"/>
</dbReference>
<dbReference type="InterPro" id="IPR024935">
    <property type="entry name" value="Rubredoxin_dom"/>
</dbReference>
<sequence>MTGYRCNVCNVFEYDDAEGNAEMGIEPGTKPEDFPDDWKCPICGADKSHLLPV</sequence>
<evidence type="ECO:0000313" key="7">
    <source>
        <dbReference type="EMBL" id="KGK98766.1"/>
    </source>
</evidence>
<evidence type="ECO:0000256" key="1">
    <source>
        <dbReference type="ARBA" id="ARBA00002360"/>
    </source>
</evidence>
<keyword evidence="4" id="KW-0249">Electron transport</keyword>
<dbReference type="AlphaFoldDB" id="A0A099T3G7"/>
<keyword evidence="5" id="KW-0408">Iron</keyword>
<proteinExistence type="predicted"/>
<dbReference type="RefSeq" id="WP_048193924.1">
    <property type="nucleotide sequence ID" value="NZ_CAAGSM010000003.1"/>
</dbReference>
<keyword evidence="3" id="KW-0479">Metal-binding</keyword>
<evidence type="ECO:0000256" key="2">
    <source>
        <dbReference type="ARBA" id="ARBA00022448"/>
    </source>
</evidence>
<dbReference type="CDD" id="cd00730">
    <property type="entry name" value="rubredoxin"/>
    <property type="match status" value="1"/>
</dbReference>
<evidence type="ECO:0000313" key="8">
    <source>
        <dbReference type="Proteomes" id="UP000029859"/>
    </source>
</evidence>
<dbReference type="OrthoDB" id="371635at2157"/>
<dbReference type="Gene3D" id="2.20.28.10">
    <property type="match status" value="1"/>
</dbReference>
<dbReference type="GO" id="GO:0043448">
    <property type="term" value="P:alkane catabolic process"/>
    <property type="evidence" value="ECO:0007669"/>
    <property type="project" value="TreeGrafter"/>
</dbReference>
<keyword evidence="2" id="KW-0813">Transport</keyword>
<organism evidence="7 8">
    <name type="scientific">Methanococcoides methylutens</name>
    <dbReference type="NCBI Taxonomy" id="2226"/>
    <lineage>
        <taxon>Archaea</taxon>
        <taxon>Methanobacteriati</taxon>
        <taxon>Methanobacteriota</taxon>
        <taxon>Stenosarchaea group</taxon>
        <taxon>Methanomicrobia</taxon>
        <taxon>Methanosarcinales</taxon>
        <taxon>Methanosarcinaceae</taxon>
        <taxon>Methanococcoides</taxon>
    </lineage>
</organism>
<dbReference type="PANTHER" id="PTHR47627:SF1">
    <property type="entry name" value="RUBREDOXIN-1-RELATED"/>
    <property type="match status" value="1"/>
</dbReference>
<reference evidence="7 8" key="1">
    <citation type="submission" date="2014-09" db="EMBL/GenBank/DDBJ databases">
        <title>Draft genome sequence of an obligately methylotrophic methanogen, Methanococcoides methylutens, isolated from marine sediment.</title>
        <authorList>
            <person name="Guan Y."/>
            <person name="Ngugi D.K."/>
            <person name="Blom J."/>
            <person name="Ali S."/>
            <person name="Ferry J.G."/>
            <person name="Stingl U."/>
        </authorList>
    </citation>
    <scope>NUCLEOTIDE SEQUENCE [LARGE SCALE GENOMIC DNA]</scope>
    <source>
        <strain evidence="7 8">DSM 2657</strain>
    </source>
</reference>
<comment type="caution">
    <text evidence="7">The sequence shown here is derived from an EMBL/GenBank/DDBJ whole genome shotgun (WGS) entry which is preliminary data.</text>
</comment>
<dbReference type="SUPFAM" id="SSF57802">
    <property type="entry name" value="Rubredoxin-like"/>
    <property type="match status" value="1"/>
</dbReference>
<dbReference type="PROSITE" id="PS50903">
    <property type="entry name" value="RUBREDOXIN_LIKE"/>
    <property type="match status" value="1"/>
</dbReference>
<dbReference type="GO" id="GO:0009055">
    <property type="term" value="F:electron transfer activity"/>
    <property type="evidence" value="ECO:0007669"/>
    <property type="project" value="TreeGrafter"/>
</dbReference>
<evidence type="ECO:0000256" key="5">
    <source>
        <dbReference type="ARBA" id="ARBA00023004"/>
    </source>
</evidence>
<name>A0A099T3G7_METMT</name>
<feature type="domain" description="Rubredoxin-like" evidence="6">
    <location>
        <begin position="1"/>
        <end position="53"/>
    </location>
</feature>
<evidence type="ECO:0000256" key="4">
    <source>
        <dbReference type="ARBA" id="ARBA00022982"/>
    </source>
</evidence>
<dbReference type="InterPro" id="IPR050526">
    <property type="entry name" value="Rubredoxin_ET"/>
</dbReference>
<evidence type="ECO:0000256" key="3">
    <source>
        <dbReference type="ARBA" id="ARBA00022723"/>
    </source>
</evidence>
<dbReference type="PANTHER" id="PTHR47627">
    <property type="entry name" value="RUBREDOXIN"/>
    <property type="match status" value="1"/>
</dbReference>
<dbReference type="GO" id="GO:0005506">
    <property type="term" value="F:iron ion binding"/>
    <property type="evidence" value="ECO:0007669"/>
    <property type="project" value="InterPro"/>
</dbReference>
<accession>A0A099T3G7</accession>
<protein>
    <submittedName>
        <fullName evidence="7">Rubredoxin</fullName>
    </submittedName>
</protein>
<gene>
    <name evidence="7" type="ORF">LI82_05565</name>
</gene>
<dbReference type="Proteomes" id="UP000029859">
    <property type="component" value="Unassembled WGS sequence"/>
</dbReference>
<dbReference type="InterPro" id="IPR024934">
    <property type="entry name" value="Rubredoxin-like_dom"/>
</dbReference>
<comment type="function">
    <text evidence="1">Rubredoxin is a small nonheme, iron protein lacking acid-labile sulfide. Its single Fe, chelated to 4 Cys, functions as an electron acceptor and may also stabilize the conformation of the molecule.</text>
</comment>
<evidence type="ECO:0000259" key="6">
    <source>
        <dbReference type="PROSITE" id="PS50903"/>
    </source>
</evidence>